<protein>
    <recommendedName>
        <fullName evidence="3">NmrA-like domain-containing protein</fullName>
    </recommendedName>
</protein>
<reference evidence="1" key="1">
    <citation type="submission" date="2020-03" db="EMBL/GenBank/DDBJ databases">
        <title>A mixture of massive structural variations and highly conserved coding sequences in Ustilaginoidea virens genome.</title>
        <authorList>
            <person name="Zhang K."/>
            <person name="Zhao Z."/>
            <person name="Zhang Z."/>
            <person name="Li Y."/>
            <person name="Hsiang T."/>
            <person name="Sun W."/>
        </authorList>
    </citation>
    <scope>NUCLEOTIDE SEQUENCE</scope>
    <source>
        <strain evidence="1">UV-8b</strain>
    </source>
</reference>
<organism evidence="1 2">
    <name type="scientific">Ustilaginoidea virens</name>
    <name type="common">Rice false smut fungus</name>
    <name type="synonym">Villosiclava virens</name>
    <dbReference type="NCBI Taxonomy" id="1159556"/>
    <lineage>
        <taxon>Eukaryota</taxon>
        <taxon>Fungi</taxon>
        <taxon>Dikarya</taxon>
        <taxon>Ascomycota</taxon>
        <taxon>Pezizomycotina</taxon>
        <taxon>Sordariomycetes</taxon>
        <taxon>Hypocreomycetidae</taxon>
        <taxon>Hypocreales</taxon>
        <taxon>Clavicipitaceae</taxon>
        <taxon>Ustilaginoidea</taxon>
    </lineage>
</organism>
<dbReference type="Proteomes" id="UP000027002">
    <property type="component" value="Chromosome 3"/>
</dbReference>
<evidence type="ECO:0008006" key="3">
    <source>
        <dbReference type="Google" id="ProtNLM"/>
    </source>
</evidence>
<sequence length="349" mass="38092">MARKVCITAVDGNTGFAIAELILDHRDFSRKIDSVIGLAMDPNAQRAQELKEMGAVIVHHKPGRVKDMAITLRDSGADTICIVPPAHHQKYDICVELVEATKKAGVSNVCLVSSAGCDYADVKKQHRLREFIDLETLVLQTKGDPSTPTGGSPCVIRAGFYAENLLTYAPQAKEEGTLPLPIGEDHKFAPVALGDVAQVAAHVLTGKGKHGFDDRHRGQMMIVTGKKTRSSEPMTASSRLTGNCDPGPKLCAGAELATAASTALGTEIKFENISQAEAKRVLKAQSDSDQSELQYLLEYYSLVREGKTNYVSTTAFQFVTGEHPTEPDEFFKMYQTELRPHKKAKRNHK</sequence>
<evidence type="ECO:0000313" key="2">
    <source>
        <dbReference type="Proteomes" id="UP000027002"/>
    </source>
</evidence>
<dbReference type="GeneID" id="66064620"/>
<proteinExistence type="predicted"/>
<dbReference type="KEGG" id="uvi:66064620"/>
<keyword evidence="2" id="KW-1185">Reference proteome</keyword>
<dbReference type="OrthoDB" id="10254221at2759"/>
<dbReference type="InterPro" id="IPR036291">
    <property type="entry name" value="NAD(P)-bd_dom_sf"/>
</dbReference>
<dbReference type="SUPFAM" id="SSF51735">
    <property type="entry name" value="NAD(P)-binding Rossmann-fold domains"/>
    <property type="match status" value="1"/>
</dbReference>
<evidence type="ECO:0000313" key="1">
    <source>
        <dbReference type="EMBL" id="QUC19601.1"/>
    </source>
</evidence>
<dbReference type="Gene3D" id="3.40.50.720">
    <property type="entry name" value="NAD(P)-binding Rossmann-like Domain"/>
    <property type="match status" value="1"/>
</dbReference>
<dbReference type="PANTHER" id="PTHR43162:SF1">
    <property type="entry name" value="PRESTALK A DIFFERENTIATION PROTEIN A"/>
    <property type="match status" value="1"/>
</dbReference>
<dbReference type="RefSeq" id="XP_042997274.1">
    <property type="nucleotide sequence ID" value="XM_043141340.1"/>
</dbReference>
<dbReference type="EMBL" id="CP072755">
    <property type="protein sequence ID" value="QUC19601.1"/>
    <property type="molecule type" value="Genomic_DNA"/>
</dbReference>
<name>A0A8E5HQ92_USTVR</name>
<gene>
    <name evidence="1" type="ORF">UV8b_03842</name>
</gene>
<dbReference type="PANTHER" id="PTHR43162">
    <property type="match status" value="1"/>
</dbReference>
<accession>A0A8E5HQ92</accession>
<dbReference type="AlphaFoldDB" id="A0A8E5HQ92"/>
<dbReference type="InterPro" id="IPR051604">
    <property type="entry name" value="Ergot_Alk_Oxidoreductase"/>
</dbReference>